<evidence type="ECO:0000256" key="2">
    <source>
        <dbReference type="ARBA" id="ARBA00008441"/>
    </source>
</evidence>
<dbReference type="PIRSF" id="PIRSF034445">
    <property type="entry name" value="CpxP_Spy"/>
    <property type="match status" value="1"/>
</dbReference>
<dbReference type="PANTHER" id="PTHR38102">
    <property type="entry name" value="PERIPLASMIC CHAPERONE SPY"/>
    <property type="match status" value="1"/>
</dbReference>
<dbReference type="Proteomes" id="UP000196435">
    <property type="component" value="Unassembled WGS sequence"/>
</dbReference>
<evidence type="ECO:0000313" key="7">
    <source>
        <dbReference type="EMBL" id="SIP71552.1"/>
    </source>
</evidence>
<reference evidence="6 9" key="3">
    <citation type="journal article" date="2017" name="Nat. Microbiol.">
        <title>Natural product diversity associated with the nematode symbionts Photorhabdus and Xenorhabdus.</title>
        <authorList>
            <person name="Tobias N.J."/>
            <person name="Wolff H."/>
            <person name="Djahanschiri B."/>
            <person name="Grundmann F."/>
            <person name="Kronenwerth M."/>
            <person name="Shi Y.M."/>
            <person name="Simonyi S."/>
            <person name="Grun P."/>
            <person name="Shapiro-Ilan D."/>
            <person name="Pidot S.J."/>
            <person name="Stinear T.P."/>
            <person name="Ebersberger I."/>
            <person name="Bode H.B."/>
        </authorList>
    </citation>
    <scope>NUCLEOTIDE SEQUENCE [LARGE SCALE GENOMIC DNA]</scope>
    <source>
        <strain evidence="6 9">DSM 16336</strain>
    </source>
</reference>
<feature type="signal peptide" evidence="5">
    <location>
        <begin position="1"/>
        <end position="22"/>
    </location>
</feature>
<keyword evidence="9" id="KW-1185">Reference proteome</keyword>
<evidence type="ECO:0000256" key="4">
    <source>
        <dbReference type="ARBA" id="ARBA00022764"/>
    </source>
</evidence>
<evidence type="ECO:0000313" key="9">
    <source>
        <dbReference type="Proteomes" id="UP000224871"/>
    </source>
</evidence>
<dbReference type="AlphaFoldDB" id="A0A1N6MRS2"/>
<accession>A0A1N6MRS2</accession>
<reference evidence="7" key="2">
    <citation type="submission" date="2016-12" db="EMBL/GenBank/DDBJ databases">
        <authorList>
            <person name="Song W.-J."/>
            <person name="Kurnit D.M."/>
        </authorList>
    </citation>
    <scope>NUCLEOTIDE SEQUENCE [LARGE SCALE GENOMIC DNA]</scope>
    <source>
        <strain evidence="7">HGB1681</strain>
    </source>
</reference>
<name>A0A1N6MRS2_9GAMM</name>
<sequence>MRKIAILALVSISVLGTVMVLAETADTYNASKPDSLQLCLPYDNSDSDYYQRNYNYSCVFGGITLTEEQRQQMWDLVKKQPLHEQPIADMQAEHQKMYSLLIAKNFDEAAIRAQLEKIAKYDVDAGVEVARIRNQMYQLLTPEQEKQLQRCYQARTTRCLN</sequence>
<comment type="similarity">
    <text evidence="2">Belongs to the CpxP/Spy family.</text>
</comment>
<evidence type="ECO:0000256" key="3">
    <source>
        <dbReference type="ARBA" id="ARBA00022729"/>
    </source>
</evidence>
<dbReference type="EMBL" id="NIBU01000002">
    <property type="protein sequence ID" value="PHM38554.1"/>
    <property type="molecule type" value="Genomic_DNA"/>
</dbReference>
<protein>
    <submittedName>
        <fullName evidence="6 7">Periplasmic protein</fullName>
    </submittedName>
</protein>
<dbReference type="EMBL" id="FTLG01000023">
    <property type="protein sequence ID" value="SIP71552.1"/>
    <property type="molecule type" value="Genomic_DNA"/>
</dbReference>
<organism evidence="7 8">
    <name type="scientific">Xenorhabdus innexi</name>
    <dbReference type="NCBI Taxonomy" id="290109"/>
    <lineage>
        <taxon>Bacteria</taxon>
        <taxon>Pseudomonadati</taxon>
        <taxon>Pseudomonadota</taxon>
        <taxon>Gammaproteobacteria</taxon>
        <taxon>Enterobacterales</taxon>
        <taxon>Morganellaceae</taxon>
        <taxon>Xenorhabdus</taxon>
    </lineage>
</organism>
<dbReference type="CDD" id="cd09916">
    <property type="entry name" value="CpxP_like"/>
    <property type="match status" value="1"/>
</dbReference>
<gene>
    <name evidence="6" type="ORF">Xinn_00251</name>
    <name evidence="7" type="ORF">XIS1_1190031</name>
</gene>
<evidence type="ECO:0000313" key="6">
    <source>
        <dbReference type="EMBL" id="PHM38554.1"/>
    </source>
</evidence>
<keyword evidence="4" id="KW-0574">Periplasm</keyword>
<comment type="subcellular location">
    <subcellularLocation>
        <location evidence="1">Periplasm</location>
    </subcellularLocation>
</comment>
<dbReference type="InterPro" id="IPR012899">
    <property type="entry name" value="LTXXQ"/>
</dbReference>
<evidence type="ECO:0000313" key="8">
    <source>
        <dbReference type="Proteomes" id="UP000196435"/>
    </source>
</evidence>
<evidence type="ECO:0000256" key="5">
    <source>
        <dbReference type="SAM" id="SignalP"/>
    </source>
</evidence>
<dbReference type="InterPro" id="IPR052211">
    <property type="entry name" value="Cpx_auxiliary_protein"/>
</dbReference>
<dbReference type="Gene3D" id="1.20.120.1490">
    <property type="match status" value="1"/>
</dbReference>
<dbReference type="OrthoDB" id="6505017at2"/>
<dbReference type="Proteomes" id="UP000224871">
    <property type="component" value="Unassembled WGS sequence"/>
</dbReference>
<keyword evidence="3 5" id="KW-0732">Signal</keyword>
<dbReference type="GO" id="GO:0030288">
    <property type="term" value="C:outer membrane-bounded periplasmic space"/>
    <property type="evidence" value="ECO:0007669"/>
    <property type="project" value="TreeGrafter"/>
</dbReference>
<dbReference type="GO" id="GO:0051082">
    <property type="term" value="F:unfolded protein binding"/>
    <property type="evidence" value="ECO:0007669"/>
    <property type="project" value="TreeGrafter"/>
</dbReference>
<feature type="chain" id="PRO_5012048788" evidence="5">
    <location>
        <begin position="23"/>
        <end position="161"/>
    </location>
</feature>
<dbReference type="RefSeq" id="WP_086954922.1">
    <property type="nucleotide sequence ID" value="NZ_CAWNQC010000112.1"/>
</dbReference>
<dbReference type="PANTHER" id="PTHR38102:SF2">
    <property type="entry name" value="PERIPLASMIC PROTEIN CPXP"/>
    <property type="match status" value="1"/>
</dbReference>
<evidence type="ECO:0000256" key="1">
    <source>
        <dbReference type="ARBA" id="ARBA00004418"/>
    </source>
</evidence>
<dbReference type="Pfam" id="PF07813">
    <property type="entry name" value="LTXXQ"/>
    <property type="match status" value="1"/>
</dbReference>
<reference evidence="8" key="1">
    <citation type="submission" date="2016-12" db="EMBL/GenBank/DDBJ databases">
        <authorList>
            <person name="Gaudriault S."/>
        </authorList>
    </citation>
    <scope>NUCLEOTIDE SEQUENCE [LARGE SCALE GENOMIC DNA]</scope>
    <source>
        <strain evidence="8">HGB1681 (deposited as PTA-6826 in the American Type Culture Collection)</strain>
    </source>
</reference>
<proteinExistence type="inferred from homology"/>